<feature type="transmembrane region" description="Helical" evidence="1">
    <location>
        <begin position="107"/>
        <end position="133"/>
    </location>
</feature>
<evidence type="ECO:0000313" key="3">
    <source>
        <dbReference type="Proteomes" id="UP000192333"/>
    </source>
</evidence>
<name>A0A1W2H1G0_9BACT</name>
<dbReference type="Proteomes" id="UP000192333">
    <property type="component" value="Chromosome I"/>
</dbReference>
<organism evidence="2 3">
    <name type="scientific">Aquiflexum balticum DSM 16537</name>
    <dbReference type="NCBI Taxonomy" id="758820"/>
    <lineage>
        <taxon>Bacteria</taxon>
        <taxon>Pseudomonadati</taxon>
        <taxon>Bacteroidota</taxon>
        <taxon>Cytophagia</taxon>
        <taxon>Cytophagales</taxon>
        <taxon>Cyclobacteriaceae</taxon>
        <taxon>Aquiflexum</taxon>
    </lineage>
</organism>
<gene>
    <name evidence="2" type="ORF">SAMN00777080_1010</name>
</gene>
<dbReference type="RefSeq" id="WP_084119263.1">
    <property type="nucleotide sequence ID" value="NZ_LT838813.1"/>
</dbReference>
<protein>
    <submittedName>
        <fullName evidence="2">Uncharacterized protein</fullName>
    </submittedName>
</protein>
<keyword evidence="3" id="KW-1185">Reference proteome</keyword>
<dbReference type="OrthoDB" id="839671at2"/>
<dbReference type="EMBL" id="LT838813">
    <property type="protein sequence ID" value="SMD42458.1"/>
    <property type="molecule type" value="Genomic_DNA"/>
</dbReference>
<keyword evidence="1" id="KW-1133">Transmembrane helix</keyword>
<dbReference type="AlphaFoldDB" id="A0A1W2H1G0"/>
<sequence length="135" mass="14798">MKNFRLIGLMLFILMMGNSCKTYMSLEKVEPRSDSASIAEQVQKLEPGDLIQVWQKSGSFKMMQFVSTEEGVIRGFGATGNAGDPVSIRLEDIEKIKVKKVSVGKTVLLTGGIVASVFLLWYIATVIFINAAFGS</sequence>
<keyword evidence="1" id="KW-0472">Membrane</keyword>
<reference evidence="3" key="1">
    <citation type="submission" date="2017-04" db="EMBL/GenBank/DDBJ databases">
        <authorList>
            <person name="Varghese N."/>
            <person name="Submissions S."/>
        </authorList>
    </citation>
    <scope>NUCLEOTIDE SEQUENCE [LARGE SCALE GENOMIC DNA]</scope>
    <source>
        <strain evidence="3">DSM 16537</strain>
    </source>
</reference>
<keyword evidence="1" id="KW-0812">Transmembrane</keyword>
<accession>A0A1W2H1G0</accession>
<evidence type="ECO:0000313" key="2">
    <source>
        <dbReference type="EMBL" id="SMD42458.1"/>
    </source>
</evidence>
<evidence type="ECO:0000256" key="1">
    <source>
        <dbReference type="SAM" id="Phobius"/>
    </source>
</evidence>
<proteinExistence type="predicted"/>